<organism evidence="14 15">
    <name type="scientific">Lithospermum erythrorhizon</name>
    <name type="common">Purple gromwell</name>
    <name type="synonym">Lithospermum officinale var. erythrorhizon</name>
    <dbReference type="NCBI Taxonomy" id="34254"/>
    <lineage>
        <taxon>Eukaryota</taxon>
        <taxon>Viridiplantae</taxon>
        <taxon>Streptophyta</taxon>
        <taxon>Embryophyta</taxon>
        <taxon>Tracheophyta</taxon>
        <taxon>Spermatophyta</taxon>
        <taxon>Magnoliopsida</taxon>
        <taxon>eudicotyledons</taxon>
        <taxon>Gunneridae</taxon>
        <taxon>Pentapetalae</taxon>
        <taxon>asterids</taxon>
        <taxon>lamiids</taxon>
        <taxon>Boraginales</taxon>
        <taxon>Boraginaceae</taxon>
        <taxon>Boraginoideae</taxon>
        <taxon>Lithospermeae</taxon>
        <taxon>Lithospermum</taxon>
    </lineage>
</organism>
<evidence type="ECO:0000256" key="3">
    <source>
        <dbReference type="ARBA" id="ARBA00008894"/>
    </source>
</evidence>
<dbReference type="PANTHER" id="PTHR23155">
    <property type="entry name" value="DISEASE RESISTANCE PROTEIN RP"/>
    <property type="match status" value="1"/>
</dbReference>
<proteinExistence type="inferred from homology"/>
<keyword evidence="10" id="KW-0067">ATP-binding</keyword>
<dbReference type="InterPro" id="IPR032675">
    <property type="entry name" value="LRR_dom_sf"/>
</dbReference>
<dbReference type="InterPro" id="IPR027417">
    <property type="entry name" value="P-loop_NTPase"/>
</dbReference>
<feature type="domain" description="Disease resistance R13L4/SHOC-2-like LRR" evidence="13">
    <location>
        <begin position="839"/>
        <end position="1032"/>
    </location>
</feature>
<dbReference type="Gene3D" id="1.10.8.430">
    <property type="entry name" value="Helical domain of apoptotic protease-activating factors"/>
    <property type="match status" value="1"/>
</dbReference>
<evidence type="ECO:0000256" key="8">
    <source>
        <dbReference type="ARBA" id="ARBA00022741"/>
    </source>
</evidence>
<gene>
    <name evidence="14" type="ORF">LIER_33641</name>
</gene>
<evidence type="ECO:0000256" key="4">
    <source>
        <dbReference type="ARBA" id="ARBA00022490"/>
    </source>
</evidence>
<sequence>MAIPALTSLLESVRFLDSRRAFEDEHVKDNIELSLKFIIDVAEETCNDEGSKVVVENIRSKALLMEYFLELLISKLQSSDFAGQQISDIVLAVEYDGQKITDIESAAKEIFSMSSGLLLSFSPMFPNCRSELLHYHPCTVLNFEKIIGRYISVLLRSPDLESITLSGMKCIERRALARQIFCNYRIVNLFVRVWLTVLSGDTARDLLQRLMCRFIHLFPDKELDQMSNEELCDCLSESLEGKRYLIVIDNLQCYEAWDEIRSSFPDNKKRSKILFTTTVVTERIVADPVVSSTSMKLDPSVDDKMFDHLVFGGRSFPQELELIKLDILFCCQWSPPAVIMIAKYLSTINPTVDNWVQVRRRLKRSHFVSNLKYDDFVINPQNDDSITTILSILELSEKLGSTKLENTIFDSDEFDQERRNQLEGISHHEADEDNELISPVGVEEFLERLVSDLVKSSPLVEKLAIVGMAGIGKTTLAGRIFYDQRVSYHFDIRAWVRISPVYCKRDLLLQLLHCINQSRTDDTSGGDDCDLEELLYKSLKRRRYLIVMDDMWSRKAWTELKRIFPDDNTGSRVLITSRQRDEMEFLNCTSIHQMSLLSDNRSWDLIQEKVFGQDPCPSDLVETGKHIAKNCNGLPLAIVVVAGLLLKIGKTLEDWKAVAESVRSVVFNNQNPCQAIFYLSYRNLPHHLKSCFLYMGAFPVGSEIETRTLFRLWIAEGFIVQKSQISLEDVAEDYLNDLIGRSILLAGRKRLNERVKTCHMHDLLQEFCIQEARKEKFMNLITDCRQIHSEGSIDTRCRFSFHCEIYGDIDLTTSKSRAGSALFFRDCPSVVADILLYYFDFKWLKVLDIISLRFDTFPVEQISKLLLLRYLAFTASFELPSIVFELRKLETLVVNGPWFRSPEIPVLPHEFWRCTNLRHLQLRVATHLFPLEIPILTSDLPYLLTLSRVTLSSCTSSKFAGIFSIIKLGVCETHEDSIIDGLWEIFFQDLVLLKHVQTLKLACFGRNTRPLPMPSHNAFPHSLKKLTLWRSYLTWKTMTSLAELPSLEVLKLRNYAFQGPEWKTVEGGFQRLKYLLIEETDLEVWNLEGSHFPHLRCLVLKFCNKLHELPNEVGDIYALRRIELHFCSTSAEQSAKDIQEEQLIEYCNDIEVLIRTHRLVNFLDSIKILEFIYSMIMVFGFEMAETSISK</sequence>
<keyword evidence="9" id="KW-0611">Plant defense</keyword>
<keyword evidence="4" id="KW-0963">Cytoplasm</keyword>
<dbReference type="FunFam" id="1.10.10.10:FF:000322">
    <property type="entry name" value="Probable disease resistance protein At1g63360"/>
    <property type="match status" value="1"/>
</dbReference>
<dbReference type="GO" id="GO:0043531">
    <property type="term" value="F:ADP binding"/>
    <property type="evidence" value="ECO:0007669"/>
    <property type="project" value="InterPro"/>
</dbReference>
<comment type="caution">
    <text evidence="14">The sequence shown here is derived from an EMBL/GenBank/DDBJ whole genome shotgun (WGS) entry which is preliminary data.</text>
</comment>
<dbReference type="InterPro" id="IPR058922">
    <property type="entry name" value="WHD_DRP"/>
</dbReference>
<dbReference type="GO" id="GO:0098542">
    <property type="term" value="P:defense response to other organism"/>
    <property type="evidence" value="ECO:0007669"/>
    <property type="project" value="TreeGrafter"/>
</dbReference>
<dbReference type="InterPro" id="IPR002182">
    <property type="entry name" value="NB-ARC"/>
</dbReference>
<dbReference type="Gene3D" id="1.10.10.10">
    <property type="entry name" value="Winged helix-like DNA-binding domain superfamily/Winged helix DNA-binding domain"/>
    <property type="match status" value="1"/>
</dbReference>
<evidence type="ECO:0000256" key="2">
    <source>
        <dbReference type="ARBA" id="ARBA00004496"/>
    </source>
</evidence>
<accession>A0AAV3RZ14</accession>
<dbReference type="InterPro" id="IPR055414">
    <property type="entry name" value="LRR_R13L4/SHOC2-like"/>
</dbReference>
<feature type="domain" description="NB-ARC" evidence="11">
    <location>
        <begin position="443"/>
        <end position="613"/>
    </location>
</feature>
<dbReference type="Gene3D" id="3.80.10.10">
    <property type="entry name" value="Ribonuclease Inhibitor"/>
    <property type="match status" value="1"/>
</dbReference>
<reference evidence="14 15" key="1">
    <citation type="submission" date="2024-01" db="EMBL/GenBank/DDBJ databases">
        <title>The complete chloroplast genome sequence of Lithospermum erythrorhizon: insights into the phylogenetic relationship among Boraginaceae species and the maternal lineages of purple gromwells.</title>
        <authorList>
            <person name="Okada T."/>
            <person name="Watanabe K."/>
        </authorList>
    </citation>
    <scope>NUCLEOTIDE SEQUENCE [LARGE SCALE GENOMIC DNA]</scope>
</reference>
<keyword evidence="6" id="KW-0381">Hypersensitive response</keyword>
<evidence type="ECO:0000256" key="10">
    <source>
        <dbReference type="ARBA" id="ARBA00022840"/>
    </source>
</evidence>
<evidence type="ECO:0000256" key="7">
    <source>
        <dbReference type="ARBA" id="ARBA00022737"/>
    </source>
</evidence>
<comment type="subcellular location">
    <subcellularLocation>
        <location evidence="2">Cytoplasm</location>
    </subcellularLocation>
</comment>
<dbReference type="SUPFAM" id="SSF52058">
    <property type="entry name" value="L domain-like"/>
    <property type="match status" value="1"/>
</dbReference>
<keyword evidence="8" id="KW-0547">Nucleotide-binding</keyword>
<evidence type="ECO:0000259" key="12">
    <source>
        <dbReference type="Pfam" id="PF23559"/>
    </source>
</evidence>
<dbReference type="Pfam" id="PF23559">
    <property type="entry name" value="WHD_DRP"/>
    <property type="match status" value="1"/>
</dbReference>
<dbReference type="Gene3D" id="3.40.50.300">
    <property type="entry name" value="P-loop containing nucleotide triphosphate hydrolases"/>
    <property type="match status" value="2"/>
</dbReference>
<evidence type="ECO:0000256" key="9">
    <source>
        <dbReference type="ARBA" id="ARBA00022821"/>
    </source>
</evidence>
<dbReference type="InterPro" id="IPR044974">
    <property type="entry name" value="Disease_R_plants"/>
</dbReference>
<dbReference type="SUPFAM" id="SSF52540">
    <property type="entry name" value="P-loop containing nucleoside triphosphate hydrolases"/>
    <property type="match status" value="2"/>
</dbReference>
<keyword evidence="15" id="KW-1185">Reference proteome</keyword>
<dbReference type="Pfam" id="PF23598">
    <property type="entry name" value="LRR_14"/>
    <property type="match status" value="1"/>
</dbReference>
<feature type="domain" description="NB-ARC" evidence="11">
    <location>
        <begin position="144"/>
        <end position="278"/>
    </location>
</feature>
<comment type="similarity">
    <text evidence="3">Belongs to the disease resistance NB-LRR family.</text>
</comment>
<dbReference type="EMBL" id="BAABME010013616">
    <property type="protein sequence ID" value="GAA0186353.1"/>
    <property type="molecule type" value="Genomic_DNA"/>
</dbReference>
<dbReference type="InterPro" id="IPR036388">
    <property type="entry name" value="WH-like_DNA-bd_sf"/>
</dbReference>
<evidence type="ECO:0000256" key="1">
    <source>
        <dbReference type="ARBA" id="ARBA00002074"/>
    </source>
</evidence>
<feature type="domain" description="Disease resistance protein winged helix" evidence="12">
    <location>
        <begin position="698"/>
        <end position="767"/>
    </location>
</feature>
<dbReference type="GO" id="GO:0005524">
    <property type="term" value="F:ATP binding"/>
    <property type="evidence" value="ECO:0007669"/>
    <property type="project" value="UniProtKB-KW"/>
</dbReference>
<keyword evidence="7" id="KW-0677">Repeat</keyword>
<evidence type="ECO:0000259" key="11">
    <source>
        <dbReference type="Pfam" id="PF00931"/>
    </source>
</evidence>
<dbReference type="PRINTS" id="PR00364">
    <property type="entry name" value="DISEASERSIST"/>
</dbReference>
<keyword evidence="5" id="KW-0433">Leucine-rich repeat</keyword>
<dbReference type="InterPro" id="IPR042197">
    <property type="entry name" value="Apaf_helical"/>
</dbReference>
<dbReference type="GO" id="GO:0051607">
    <property type="term" value="P:defense response to virus"/>
    <property type="evidence" value="ECO:0007669"/>
    <property type="project" value="UniProtKB-ARBA"/>
</dbReference>
<dbReference type="Proteomes" id="UP001454036">
    <property type="component" value="Unassembled WGS sequence"/>
</dbReference>
<name>A0AAV3RZ14_LITER</name>
<protein>
    <submittedName>
        <fullName evidence="14">Antimicrobial response protein</fullName>
    </submittedName>
</protein>
<evidence type="ECO:0000313" key="14">
    <source>
        <dbReference type="EMBL" id="GAA0186353.1"/>
    </source>
</evidence>
<dbReference type="AlphaFoldDB" id="A0AAV3RZ14"/>
<evidence type="ECO:0000256" key="6">
    <source>
        <dbReference type="ARBA" id="ARBA00022667"/>
    </source>
</evidence>
<dbReference type="FunFam" id="3.40.50.300:FF:001091">
    <property type="entry name" value="Probable disease resistance protein At1g61300"/>
    <property type="match status" value="1"/>
</dbReference>
<comment type="function">
    <text evidence="1">Confers resistance to late blight (Phytophthora infestans) races carrying the avirulence gene Avr1. Resistance proteins guard the plant against pathogens that contain an appropriate avirulence protein via an indirect interaction with this avirulence protein. That triggers a defense system including the hypersensitive response, which restricts the pathogen growth.</text>
</comment>
<evidence type="ECO:0000256" key="5">
    <source>
        <dbReference type="ARBA" id="ARBA00022614"/>
    </source>
</evidence>
<evidence type="ECO:0000313" key="15">
    <source>
        <dbReference type="Proteomes" id="UP001454036"/>
    </source>
</evidence>
<dbReference type="Pfam" id="PF00931">
    <property type="entry name" value="NB-ARC"/>
    <property type="match status" value="2"/>
</dbReference>
<dbReference type="PANTHER" id="PTHR23155:SF1152">
    <property type="entry name" value="AAA+ ATPASE DOMAIN-CONTAINING PROTEIN"/>
    <property type="match status" value="1"/>
</dbReference>
<evidence type="ECO:0000259" key="13">
    <source>
        <dbReference type="Pfam" id="PF23598"/>
    </source>
</evidence>